<evidence type="ECO:0000256" key="2">
    <source>
        <dbReference type="SAM" id="SignalP"/>
    </source>
</evidence>
<evidence type="ECO:0000313" key="3">
    <source>
        <dbReference type="EMBL" id="MCM2676002.1"/>
    </source>
</evidence>
<evidence type="ECO:0000313" key="4">
    <source>
        <dbReference type="Proteomes" id="UP001203665"/>
    </source>
</evidence>
<reference evidence="3" key="1">
    <citation type="submission" date="2022-06" db="EMBL/GenBank/DDBJ databases">
        <title>Alkalicoccobacillus porphyridii sp. nov., isolated from a marine red alga, Porphyridium purpureum and reclassification of Shouchella plakortidis and Shouchella gibsonii as Alkalicoccobacillus plakortidis comb. nov. and Alkalicoccobacillus gibsonii comb. nov.</title>
        <authorList>
            <person name="Kim K.H."/>
            <person name="Lee J.K."/>
            <person name="Han D.M."/>
            <person name="Baek J.H."/>
            <person name="Jeon C.O."/>
        </authorList>
    </citation>
    <scope>NUCLEOTIDE SEQUENCE</scope>
    <source>
        <strain evidence="3">DSM 19153</strain>
    </source>
</reference>
<evidence type="ECO:0000256" key="1">
    <source>
        <dbReference type="SAM" id="MobiDB-lite"/>
    </source>
</evidence>
<accession>A0ABT0XLB5</accession>
<keyword evidence="2" id="KW-0732">Signal</keyword>
<feature type="compositionally biased region" description="Basic and acidic residues" evidence="1">
    <location>
        <begin position="283"/>
        <end position="300"/>
    </location>
</feature>
<dbReference type="Proteomes" id="UP001203665">
    <property type="component" value="Unassembled WGS sequence"/>
</dbReference>
<feature type="chain" id="PRO_5045051933" evidence="2">
    <location>
        <begin position="25"/>
        <end position="307"/>
    </location>
</feature>
<comment type="caution">
    <text evidence="3">The sequence shown here is derived from an EMBL/GenBank/DDBJ whole genome shotgun (WGS) entry which is preliminary data.</text>
</comment>
<name>A0ABT0XLB5_9BACI</name>
<organism evidence="3 4">
    <name type="scientific">Alkalicoccobacillus plakortidis</name>
    <dbReference type="NCBI Taxonomy" id="444060"/>
    <lineage>
        <taxon>Bacteria</taxon>
        <taxon>Bacillati</taxon>
        <taxon>Bacillota</taxon>
        <taxon>Bacilli</taxon>
        <taxon>Bacillales</taxon>
        <taxon>Bacillaceae</taxon>
        <taxon>Alkalicoccobacillus</taxon>
    </lineage>
</organism>
<proteinExistence type="predicted"/>
<protein>
    <submittedName>
        <fullName evidence="3">Processed acidic surface protein</fullName>
    </submittedName>
</protein>
<feature type="signal peptide" evidence="2">
    <location>
        <begin position="1"/>
        <end position="24"/>
    </location>
</feature>
<gene>
    <name evidence="3" type="ORF">NDM98_11195</name>
</gene>
<keyword evidence="4" id="KW-1185">Reference proteome</keyword>
<dbReference type="InterPro" id="IPR030832">
    <property type="entry name" value="Acidic_LPXTA"/>
</dbReference>
<dbReference type="NCBIfam" id="TIGR04383">
    <property type="entry name" value="acidic_w_LPXTA"/>
    <property type="match status" value="1"/>
</dbReference>
<feature type="region of interest" description="Disordered" evidence="1">
    <location>
        <begin position="279"/>
        <end position="307"/>
    </location>
</feature>
<sequence length="307" mass="35421">MKRFVSMFLVVALLVFSVPSVSFAAVSEEELESLLTEKNITREQLDSYLADFFDFTVDDFDDYEYLYWFVWTVDGDDPDEGIPYIEHTLGNFGITYDELVSLLAENDKTINDFVFIEELDTYLFENYEWDWDEEWPEEPYYEGFFTEFGFTYKELDNLFEHLFKIIEENPESVEKLSSLADRLEAFDGFESATELTAEEIAELFLIGTELIDVLKMNPEFFLAKPGEQKPISFTDLMKLTKIEGYDLLIVLYDLDGNKLADFIITSAMFNGKTINDAGGDIDEAGKVTEEKVENKTENENKTPAPPS</sequence>
<dbReference type="RefSeq" id="WP_251607534.1">
    <property type="nucleotide sequence ID" value="NZ_JAMQJY010000001.1"/>
</dbReference>
<dbReference type="EMBL" id="JAMQJY010000001">
    <property type="protein sequence ID" value="MCM2676002.1"/>
    <property type="molecule type" value="Genomic_DNA"/>
</dbReference>